<dbReference type="AlphaFoldDB" id="A0A2S2QUK1"/>
<organism evidence="2">
    <name type="scientific">Sipha flava</name>
    <name type="common">yellow sugarcane aphid</name>
    <dbReference type="NCBI Taxonomy" id="143950"/>
    <lineage>
        <taxon>Eukaryota</taxon>
        <taxon>Metazoa</taxon>
        <taxon>Ecdysozoa</taxon>
        <taxon>Arthropoda</taxon>
        <taxon>Hexapoda</taxon>
        <taxon>Insecta</taxon>
        <taxon>Pterygota</taxon>
        <taxon>Neoptera</taxon>
        <taxon>Paraneoptera</taxon>
        <taxon>Hemiptera</taxon>
        <taxon>Sternorrhyncha</taxon>
        <taxon>Aphidomorpha</taxon>
        <taxon>Aphidoidea</taxon>
        <taxon>Aphididae</taxon>
        <taxon>Sipha</taxon>
    </lineage>
</organism>
<reference evidence="2" key="1">
    <citation type="submission" date="2018-04" db="EMBL/GenBank/DDBJ databases">
        <title>Transcriptome assembly of Sipha flava.</title>
        <authorList>
            <person name="Scully E.D."/>
            <person name="Geib S.M."/>
            <person name="Palmer N.A."/>
            <person name="Koch K."/>
            <person name="Bradshaw J."/>
            <person name="Heng-Moss T."/>
            <person name="Sarath G."/>
        </authorList>
    </citation>
    <scope>NUCLEOTIDE SEQUENCE</scope>
</reference>
<proteinExistence type="predicted"/>
<evidence type="ECO:0000313" key="2">
    <source>
        <dbReference type="EMBL" id="MBY81431.1"/>
    </source>
</evidence>
<keyword evidence="1" id="KW-0812">Transmembrane</keyword>
<feature type="transmembrane region" description="Helical" evidence="1">
    <location>
        <begin position="24"/>
        <end position="45"/>
    </location>
</feature>
<gene>
    <name evidence="2" type="ORF">g.176457</name>
</gene>
<keyword evidence="1" id="KW-0472">Membrane</keyword>
<evidence type="ECO:0000256" key="1">
    <source>
        <dbReference type="SAM" id="Phobius"/>
    </source>
</evidence>
<protein>
    <submittedName>
        <fullName evidence="2">Uncharacterized protein</fullName>
    </submittedName>
</protein>
<accession>A0A2S2QUK1</accession>
<sequence length="102" mass="11585">MYCVKRIIVNHTRGVEGNLIGKSYIGNAIILCNIIKLLLYMFLLISNDIRSRTFVNVLHIARVIMFHILVFFLYSGILADSNASARSELKSLFLFVFCVNNG</sequence>
<name>A0A2S2QUK1_9HEMI</name>
<dbReference type="EMBL" id="GGMS01012228">
    <property type="protein sequence ID" value="MBY81431.1"/>
    <property type="molecule type" value="Transcribed_RNA"/>
</dbReference>
<feature type="transmembrane region" description="Helical" evidence="1">
    <location>
        <begin position="57"/>
        <end position="77"/>
    </location>
</feature>
<keyword evidence="1" id="KW-1133">Transmembrane helix</keyword>